<dbReference type="GO" id="GO:0008410">
    <property type="term" value="F:CoA-transferase activity"/>
    <property type="evidence" value="ECO:0007669"/>
    <property type="project" value="InterPro"/>
</dbReference>
<dbReference type="AlphaFoldDB" id="X1FVC7"/>
<gene>
    <name evidence="2" type="ORF">S03H2_22015</name>
</gene>
<proteinExistence type="predicted"/>
<dbReference type="PANTHER" id="PTHR13707:SF60">
    <property type="entry name" value="ACETATE COA-TRANSFERASE SUBUNIT ALPHA"/>
    <property type="match status" value="1"/>
</dbReference>
<dbReference type="InterPro" id="IPR037171">
    <property type="entry name" value="NagB/RpiA_transferase-like"/>
</dbReference>
<sequence>SPSRPSPAEKQILAGEAELELVPQGTLAERIRAGGAGIPAFYTPTGVSTVIEEGKEKKDFDGRPYLLEHALKADYAFVRAYKADEMGNLIYRGTQRQFNPIMAMAARVTIAEVDEVVKPGDLDPDVIITPGIFVQRIVKVKEDPGFPRHLERSFQAKEAG</sequence>
<name>X1FVC7_9ZZZZ</name>
<dbReference type="EMBL" id="BARU01011791">
    <property type="protein sequence ID" value="GAH33304.1"/>
    <property type="molecule type" value="Genomic_DNA"/>
</dbReference>
<dbReference type="Gene3D" id="3.40.1080.10">
    <property type="entry name" value="Glutaconate Coenzyme A-transferase"/>
    <property type="match status" value="1"/>
</dbReference>
<organism evidence="2">
    <name type="scientific">marine sediment metagenome</name>
    <dbReference type="NCBI Taxonomy" id="412755"/>
    <lineage>
        <taxon>unclassified sequences</taxon>
        <taxon>metagenomes</taxon>
        <taxon>ecological metagenomes</taxon>
    </lineage>
</organism>
<accession>X1FVC7</accession>
<dbReference type="PANTHER" id="PTHR13707">
    <property type="entry name" value="KETOACID-COENZYME A TRANSFERASE"/>
    <property type="match status" value="1"/>
</dbReference>
<dbReference type="SMART" id="SM00882">
    <property type="entry name" value="CoA_trans"/>
    <property type="match status" value="1"/>
</dbReference>
<protein>
    <submittedName>
        <fullName evidence="2">Uncharacterized protein</fullName>
    </submittedName>
</protein>
<evidence type="ECO:0000313" key="2">
    <source>
        <dbReference type="EMBL" id="GAH33304.1"/>
    </source>
</evidence>
<evidence type="ECO:0000256" key="1">
    <source>
        <dbReference type="ARBA" id="ARBA00022679"/>
    </source>
</evidence>
<dbReference type="InterPro" id="IPR004165">
    <property type="entry name" value="CoA_trans_fam_I"/>
</dbReference>
<dbReference type="Pfam" id="PF01144">
    <property type="entry name" value="CoA_trans"/>
    <property type="match status" value="1"/>
</dbReference>
<reference evidence="2" key="1">
    <citation type="journal article" date="2014" name="Front. Microbiol.">
        <title>High frequency of phylogenetically diverse reductive dehalogenase-homologous genes in deep subseafloor sedimentary metagenomes.</title>
        <authorList>
            <person name="Kawai M."/>
            <person name="Futagami T."/>
            <person name="Toyoda A."/>
            <person name="Takaki Y."/>
            <person name="Nishi S."/>
            <person name="Hori S."/>
            <person name="Arai W."/>
            <person name="Tsubouchi T."/>
            <person name="Morono Y."/>
            <person name="Uchiyama I."/>
            <person name="Ito T."/>
            <person name="Fujiyama A."/>
            <person name="Inagaki F."/>
            <person name="Takami H."/>
        </authorList>
    </citation>
    <scope>NUCLEOTIDE SEQUENCE</scope>
    <source>
        <strain evidence="2">Expedition CK06-06</strain>
    </source>
</reference>
<comment type="caution">
    <text evidence="2">The sequence shown here is derived from an EMBL/GenBank/DDBJ whole genome shotgun (WGS) entry which is preliminary data.</text>
</comment>
<dbReference type="NCBIfam" id="TIGR02429">
    <property type="entry name" value="pcaI_scoA_fam"/>
    <property type="match status" value="1"/>
</dbReference>
<keyword evidence="1" id="KW-0808">Transferase</keyword>
<dbReference type="SUPFAM" id="SSF100950">
    <property type="entry name" value="NagB/RpiA/CoA transferase-like"/>
    <property type="match status" value="1"/>
</dbReference>
<dbReference type="InterPro" id="IPR012792">
    <property type="entry name" value="3-oxoacid_CoA-transf_A"/>
</dbReference>
<feature type="non-terminal residue" evidence="2">
    <location>
        <position position="1"/>
    </location>
</feature>